<keyword evidence="2 8" id="KW-0963">Cytoplasm</keyword>
<dbReference type="InterPro" id="IPR020751">
    <property type="entry name" value="aa-tRNA-synth_I_codon-bd_sub2"/>
</dbReference>
<dbReference type="InterPro" id="IPR045462">
    <property type="entry name" value="aa-tRNA-synth_I_cd-bd"/>
</dbReference>
<dbReference type="GO" id="GO:0005829">
    <property type="term" value="C:cytosol"/>
    <property type="evidence" value="ECO:0007669"/>
    <property type="project" value="TreeGrafter"/>
</dbReference>
<keyword evidence="6 8" id="KW-0648">Protein biosynthesis</keyword>
<dbReference type="PRINTS" id="PR00987">
    <property type="entry name" value="TRNASYNTHGLU"/>
</dbReference>
<evidence type="ECO:0000313" key="12">
    <source>
        <dbReference type="Proteomes" id="UP000464657"/>
    </source>
</evidence>
<keyword evidence="12" id="KW-1185">Reference proteome</keyword>
<comment type="similarity">
    <text evidence="1 8">Belongs to the class-I aminoacyl-tRNA synthetase family. Glutamate--tRNA ligase type 1 subfamily.</text>
</comment>
<evidence type="ECO:0000256" key="5">
    <source>
        <dbReference type="ARBA" id="ARBA00022840"/>
    </source>
</evidence>
<dbReference type="GO" id="GO:0004818">
    <property type="term" value="F:glutamate-tRNA ligase activity"/>
    <property type="evidence" value="ECO:0007669"/>
    <property type="project" value="UniProtKB-UniRule"/>
</dbReference>
<dbReference type="EC" id="6.1.1.17" evidence="8"/>
<evidence type="ECO:0000256" key="4">
    <source>
        <dbReference type="ARBA" id="ARBA00022741"/>
    </source>
</evidence>
<dbReference type="InterPro" id="IPR000924">
    <property type="entry name" value="Glu/Gln-tRNA-synth"/>
</dbReference>
<dbReference type="Pfam" id="PF00749">
    <property type="entry name" value="tRNA-synt_1c"/>
    <property type="match status" value="1"/>
</dbReference>
<protein>
    <recommendedName>
        <fullName evidence="8">Glutamate--tRNA ligase</fullName>
        <ecNumber evidence="8">6.1.1.17</ecNumber>
    </recommendedName>
    <alternativeName>
        <fullName evidence="8">Glutamyl-tRNA synthetase</fullName>
        <shortName evidence="8">GluRS</shortName>
    </alternativeName>
</protein>
<dbReference type="SUPFAM" id="SSF52374">
    <property type="entry name" value="Nucleotidylyl transferase"/>
    <property type="match status" value="1"/>
</dbReference>
<comment type="subcellular location">
    <subcellularLocation>
        <location evidence="8">Cytoplasm</location>
    </subcellularLocation>
</comment>
<dbReference type="PANTHER" id="PTHR43311:SF2">
    <property type="entry name" value="GLUTAMATE--TRNA LIGASE, MITOCHONDRIAL-RELATED"/>
    <property type="match status" value="1"/>
</dbReference>
<dbReference type="Proteomes" id="UP000464657">
    <property type="component" value="Chromosome"/>
</dbReference>
<dbReference type="SUPFAM" id="SSF48163">
    <property type="entry name" value="An anticodon-binding domain of class I aminoacyl-tRNA synthetases"/>
    <property type="match status" value="1"/>
</dbReference>
<reference evidence="11 12" key="1">
    <citation type="journal article" date="2013" name="Int. J. Syst. Evol. Microbiol.">
        <title>Kordia antarctica sp. nov., isolated from Antarctic seawater.</title>
        <authorList>
            <person name="Baek K."/>
            <person name="Choi A."/>
            <person name="Kang I."/>
            <person name="Lee K."/>
            <person name="Cho J.C."/>
        </authorList>
    </citation>
    <scope>NUCLEOTIDE SEQUENCE [LARGE SCALE GENOMIC DNA]</scope>
    <source>
        <strain evidence="11 12">IMCC3317</strain>
    </source>
</reference>
<keyword evidence="7 8" id="KW-0030">Aminoacyl-tRNA synthetase</keyword>
<evidence type="ECO:0000256" key="1">
    <source>
        <dbReference type="ARBA" id="ARBA00007894"/>
    </source>
</evidence>
<dbReference type="PROSITE" id="PS00178">
    <property type="entry name" value="AA_TRNA_LIGASE_I"/>
    <property type="match status" value="1"/>
</dbReference>
<dbReference type="InterPro" id="IPR033910">
    <property type="entry name" value="GluRS_core"/>
</dbReference>
<dbReference type="FunFam" id="3.40.50.620:FF:000127">
    <property type="entry name" value="Glutamate--tRNA ligase"/>
    <property type="match status" value="1"/>
</dbReference>
<dbReference type="EMBL" id="CP019288">
    <property type="protein sequence ID" value="QHI37551.1"/>
    <property type="molecule type" value="Genomic_DNA"/>
</dbReference>
<dbReference type="OrthoDB" id="9807503at2"/>
<evidence type="ECO:0000256" key="7">
    <source>
        <dbReference type="ARBA" id="ARBA00023146"/>
    </source>
</evidence>
<dbReference type="InterPro" id="IPR014729">
    <property type="entry name" value="Rossmann-like_a/b/a_fold"/>
</dbReference>
<feature type="short sequence motif" description="'KMSKS' region" evidence="8">
    <location>
        <begin position="260"/>
        <end position="264"/>
    </location>
</feature>
<keyword evidence="4 8" id="KW-0547">Nucleotide-binding</keyword>
<comment type="caution">
    <text evidence="8">Lacks conserved residue(s) required for the propagation of feature annotation.</text>
</comment>
<comment type="subunit">
    <text evidence="8">Monomer.</text>
</comment>
<evidence type="ECO:0000256" key="6">
    <source>
        <dbReference type="ARBA" id="ARBA00022917"/>
    </source>
</evidence>
<organism evidence="11 12">
    <name type="scientific">Kordia antarctica</name>
    <dbReference type="NCBI Taxonomy" id="1218801"/>
    <lineage>
        <taxon>Bacteria</taxon>
        <taxon>Pseudomonadati</taxon>
        <taxon>Bacteroidota</taxon>
        <taxon>Flavobacteriia</taxon>
        <taxon>Flavobacteriales</taxon>
        <taxon>Flavobacteriaceae</taxon>
        <taxon>Kordia</taxon>
    </lineage>
</organism>
<feature type="domain" description="Aminoacyl-tRNA synthetase class I anticodon-binding" evidence="10">
    <location>
        <begin position="374"/>
        <end position="499"/>
    </location>
</feature>
<evidence type="ECO:0000313" key="11">
    <source>
        <dbReference type="EMBL" id="QHI37551.1"/>
    </source>
</evidence>
<dbReference type="CDD" id="cd00808">
    <property type="entry name" value="GluRS_core"/>
    <property type="match status" value="1"/>
</dbReference>
<comment type="catalytic activity">
    <reaction evidence="8">
        <text>tRNA(Glu) + L-glutamate + ATP = L-glutamyl-tRNA(Glu) + AMP + diphosphate</text>
        <dbReference type="Rhea" id="RHEA:23540"/>
        <dbReference type="Rhea" id="RHEA-COMP:9663"/>
        <dbReference type="Rhea" id="RHEA-COMP:9680"/>
        <dbReference type="ChEBI" id="CHEBI:29985"/>
        <dbReference type="ChEBI" id="CHEBI:30616"/>
        <dbReference type="ChEBI" id="CHEBI:33019"/>
        <dbReference type="ChEBI" id="CHEBI:78442"/>
        <dbReference type="ChEBI" id="CHEBI:78520"/>
        <dbReference type="ChEBI" id="CHEBI:456215"/>
        <dbReference type="EC" id="6.1.1.17"/>
    </reaction>
</comment>
<proteinExistence type="inferred from homology"/>
<dbReference type="InterPro" id="IPR004527">
    <property type="entry name" value="Glu-tRNA-ligase_bac/mito"/>
</dbReference>
<evidence type="ECO:0000256" key="2">
    <source>
        <dbReference type="ARBA" id="ARBA00022490"/>
    </source>
</evidence>
<sequence>MTKKVRVRFAPSPTGPLHIGGVRTALFNYLFAKKHGGDFILRVEDTDQNRFVEGAEAYITEALSWCGITVDEGTMKDGGFGPYKQSERKHLYREYADILLEKGHAYYAFDTAETLDAHRKDHEANGKTFIYNWHNRLKLSNSLSLTQDEVNAKLEAGEAYVIRFKSPEDEILNLKDIVRGDVEVNTNVLDDKVLFKSDGMPTYHLANIVDDHLMEITHVIRGEEWLPSLALHYLLYRSFEWEAPEFAHLPLILRPTGKGKLSKRDGAKFGFPVFPLEWNDQKGDETFKGFREEGYFNDAMINFLAFLGWNPGTEQEIFSLDELIETFELERINKAGARFDIDKMKWFNQQYMQLQSDESLAEAFQKSQAELVGIDVNYIALVVGMIKERATFVSDFWNLSHFFFVEPQEYDEKASKKALKEGTSEILQQLIQIVEPIEDFTVENLQTDIKGWITSNEIGFGKVMQPLRLALVGALQGPDLFQIMFMIGKQETIKRIQKVVEMI</sequence>
<dbReference type="GO" id="GO:0000049">
    <property type="term" value="F:tRNA binding"/>
    <property type="evidence" value="ECO:0007669"/>
    <property type="project" value="InterPro"/>
</dbReference>
<dbReference type="InterPro" id="IPR020058">
    <property type="entry name" value="Glu/Gln-tRNA-synth_Ib_cat-dom"/>
</dbReference>
<dbReference type="KEGG" id="kan:IMCC3317_29310"/>
<dbReference type="HAMAP" id="MF_00022">
    <property type="entry name" value="Glu_tRNA_synth_type1"/>
    <property type="match status" value="1"/>
</dbReference>
<dbReference type="GO" id="GO:0008270">
    <property type="term" value="F:zinc ion binding"/>
    <property type="evidence" value="ECO:0007669"/>
    <property type="project" value="InterPro"/>
</dbReference>
<dbReference type="NCBIfam" id="TIGR00464">
    <property type="entry name" value="gltX_bact"/>
    <property type="match status" value="1"/>
</dbReference>
<evidence type="ECO:0000256" key="8">
    <source>
        <dbReference type="HAMAP-Rule" id="MF_00022"/>
    </source>
</evidence>
<evidence type="ECO:0000259" key="10">
    <source>
        <dbReference type="Pfam" id="PF19269"/>
    </source>
</evidence>
<accession>A0A7L4ZM13</accession>
<dbReference type="RefSeq" id="WP_160130168.1">
    <property type="nucleotide sequence ID" value="NZ_CP019288.1"/>
</dbReference>
<dbReference type="Gene3D" id="3.40.50.620">
    <property type="entry name" value="HUPs"/>
    <property type="match status" value="1"/>
</dbReference>
<dbReference type="InterPro" id="IPR008925">
    <property type="entry name" value="aa_tRNA-synth_I_cd-bd_sf"/>
</dbReference>
<dbReference type="AlphaFoldDB" id="A0A7L4ZM13"/>
<keyword evidence="5 8" id="KW-0067">ATP-binding</keyword>
<gene>
    <name evidence="8 11" type="primary">gltX</name>
    <name evidence="11" type="ORF">IMCC3317_29310</name>
</gene>
<dbReference type="Gene3D" id="1.10.10.350">
    <property type="match status" value="1"/>
</dbReference>
<dbReference type="InterPro" id="IPR049940">
    <property type="entry name" value="GluQ/Sye"/>
</dbReference>
<feature type="domain" description="Glutamyl/glutaminyl-tRNA synthetase class Ib catalytic" evidence="9">
    <location>
        <begin position="4"/>
        <end position="346"/>
    </location>
</feature>
<evidence type="ECO:0000256" key="3">
    <source>
        <dbReference type="ARBA" id="ARBA00022598"/>
    </source>
</evidence>
<dbReference type="Pfam" id="PF19269">
    <property type="entry name" value="Anticodon_2"/>
    <property type="match status" value="1"/>
</dbReference>
<feature type="binding site" evidence="8">
    <location>
        <position position="263"/>
    </location>
    <ligand>
        <name>ATP</name>
        <dbReference type="ChEBI" id="CHEBI:30616"/>
    </ligand>
</feature>
<evidence type="ECO:0000259" key="9">
    <source>
        <dbReference type="Pfam" id="PF00749"/>
    </source>
</evidence>
<dbReference type="GO" id="GO:0005524">
    <property type="term" value="F:ATP binding"/>
    <property type="evidence" value="ECO:0007669"/>
    <property type="project" value="UniProtKB-UniRule"/>
</dbReference>
<keyword evidence="3 8" id="KW-0436">Ligase</keyword>
<comment type="function">
    <text evidence="8">Catalyzes the attachment of glutamate to tRNA(Glu) in a two-step reaction: glutamate is first activated by ATP to form Glu-AMP and then transferred to the acceptor end of tRNA(Glu).</text>
</comment>
<dbReference type="InterPro" id="IPR001412">
    <property type="entry name" value="aa-tRNA-synth_I_CS"/>
</dbReference>
<name>A0A7L4ZM13_9FLAO</name>
<dbReference type="GO" id="GO:0006424">
    <property type="term" value="P:glutamyl-tRNA aminoacylation"/>
    <property type="evidence" value="ECO:0007669"/>
    <property type="project" value="UniProtKB-UniRule"/>
</dbReference>
<dbReference type="PANTHER" id="PTHR43311">
    <property type="entry name" value="GLUTAMATE--TRNA LIGASE"/>
    <property type="match status" value="1"/>
</dbReference>
<feature type="short sequence motif" description="'HIGH' region" evidence="8">
    <location>
        <begin position="11"/>
        <end position="21"/>
    </location>
</feature>